<name>A0A410WXT3_9BACL</name>
<evidence type="ECO:0000256" key="1">
    <source>
        <dbReference type="ARBA" id="ARBA00004127"/>
    </source>
</evidence>
<comment type="similarity">
    <text evidence="2">Belongs to the EamA transporter family.</text>
</comment>
<dbReference type="KEGG" id="pchi:PC41400_16040"/>
<evidence type="ECO:0000256" key="4">
    <source>
        <dbReference type="SAM" id="Phobius"/>
    </source>
</evidence>
<feature type="transmembrane region" description="Helical" evidence="4">
    <location>
        <begin position="172"/>
        <end position="192"/>
    </location>
</feature>
<proteinExistence type="inferred from homology"/>
<feature type="region of interest" description="Disordered" evidence="3">
    <location>
        <begin position="226"/>
        <end position="263"/>
    </location>
</feature>
<dbReference type="RefSeq" id="WP_042225871.1">
    <property type="nucleotide sequence ID" value="NZ_CP026520.1"/>
</dbReference>
<dbReference type="InterPro" id="IPR037185">
    <property type="entry name" value="EmrE-like"/>
</dbReference>
<keyword evidence="4" id="KW-0472">Membrane</keyword>
<dbReference type="Gene3D" id="1.10.3730.20">
    <property type="match status" value="2"/>
</dbReference>
<protein>
    <submittedName>
        <fullName evidence="6">DMT family transporter</fullName>
    </submittedName>
    <submittedName>
        <fullName evidence="7">EamA family transporter</fullName>
    </submittedName>
</protein>
<sequence>MWFMYASLAAVSFGLRGILYQWTSQRRTDRNVLLFGVYLSGALISFAVNLFVNQAWTYGVWLGVPMGLFSFIANASMYKGYSVGRASLIALFTGLPPVVVATLAYFLWGEALGIVQLAGFCIVILGLLVIRYSHDLKLGQLQGIQWGLLTMLFFGFTDLSSKQATLSAANTLPLLTVMYGTGTIMFACMYLLSRLKVPAETGQKIVASETASVSTNDRELGYGHDAQHAQISRHSDEDKGLPGSEDDLRTHPATGGTDNPASPEWSMKRTVLWGMTVGITNLAGMLFIIPAFRGGVTGIVSAISAMSVVLVLLYAQFYLKENISRREACGMLLALAGILVVRLAS</sequence>
<dbReference type="OrthoDB" id="2795159at2"/>
<feature type="transmembrane region" description="Helical" evidence="4">
    <location>
        <begin position="32"/>
        <end position="52"/>
    </location>
</feature>
<feature type="compositionally biased region" description="Basic and acidic residues" evidence="3">
    <location>
        <begin position="226"/>
        <end position="250"/>
    </location>
</feature>
<dbReference type="EMBL" id="CP026520">
    <property type="protein sequence ID" value="QAV19107.1"/>
    <property type="molecule type" value="Genomic_DNA"/>
</dbReference>
<feature type="transmembrane region" description="Helical" evidence="4">
    <location>
        <begin position="114"/>
        <end position="132"/>
    </location>
</feature>
<accession>A0A410WXT3</accession>
<reference evidence="7 8" key="1">
    <citation type="submission" date="2018-01" db="EMBL/GenBank/DDBJ databases">
        <title>The whole genome sequencing and assembly of Paenibacillus chitinolyticus KCCM 41400 strain.</title>
        <authorList>
            <person name="Kim J.-Y."/>
            <person name="Park M.-K."/>
            <person name="Lee Y.-J."/>
            <person name="Yi H."/>
            <person name="Bahn Y.-S."/>
            <person name="Kim J.F."/>
            <person name="Lee D.-W."/>
        </authorList>
    </citation>
    <scope>NUCLEOTIDE SEQUENCE [LARGE SCALE GENOMIC DNA]</scope>
    <source>
        <strain evidence="7 8">KCCM 41400</strain>
    </source>
</reference>
<comment type="subcellular location">
    <subcellularLocation>
        <location evidence="1">Endomembrane system</location>
        <topology evidence="1">Multi-pass membrane protein</topology>
    </subcellularLocation>
</comment>
<keyword evidence="4" id="KW-1133">Transmembrane helix</keyword>
<dbReference type="InterPro" id="IPR000620">
    <property type="entry name" value="EamA_dom"/>
</dbReference>
<keyword evidence="4" id="KW-0812">Transmembrane</keyword>
<dbReference type="GO" id="GO:0016020">
    <property type="term" value="C:membrane"/>
    <property type="evidence" value="ECO:0007669"/>
    <property type="project" value="InterPro"/>
</dbReference>
<evidence type="ECO:0000313" key="9">
    <source>
        <dbReference type="Proteomes" id="UP001527202"/>
    </source>
</evidence>
<evidence type="ECO:0000259" key="5">
    <source>
        <dbReference type="Pfam" id="PF00892"/>
    </source>
</evidence>
<feature type="domain" description="EamA" evidence="5">
    <location>
        <begin position="265"/>
        <end position="341"/>
    </location>
</feature>
<dbReference type="GeneID" id="95376319"/>
<dbReference type="Proteomes" id="UP001527202">
    <property type="component" value="Unassembled WGS sequence"/>
</dbReference>
<dbReference type="Pfam" id="PF00892">
    <property type="entry name" value="EamA"/>
    <property type="match status" value="2"/>
</dbReference>
<feature type="transmembrane region" description="Helical" evidence="4">
    <location>
        <begin position="271"/>
        <end position="289"/>
    </location>
</feature>
<dbReference type="AlphaFoldDB" id="A0A410WXT3"/>
<evidence type="ECO:0000313" key="7">
    <source>
        <dbReference type="EMBL" id="QAV19107.1"/>
    </source>
</evidence>
<feature type="domain" description="EamA" evidence="5">
    <location>
        <begin position="2"/>
        <end position="131"/>
    </location>
</feature>
<evidence type="ECO:0000256" key="3">
    <source>
        <dbReference type="SAM" id="MobiDB-lite"/>
    </source>
</evidence>
<evidence type="ECO:0000313" key="6">
    <source>
        <dbReference type="EMBL" id="MCY9598271.1"/>
    </source>
</evidence>
<evidence type="ECO:0000256" key="2">
    <source>
        <dbReference type="ARBA" id="ARBA00007362"/>
    </source>
</evidence>
<dbReference type="Proteomes" id="UP000288943">
    <property type="component" value="Chromosome"/>
</dbReference>
<keyword evidence="9" id="KW-1185">Reference proteome</keyword>
<feature type="transmembrane region" description="Helical" evidence="4">
    <location>
        <begin position="295"/>
        <end position="315"/>
    </location>
</feature>
<reference evidence="6 9" key="2">
    <citation type="submission" date="2022-05" db="EMBL/GenBank/DDBJ databases">
        <title>Genome Sequencing of Bee-Associated Microbes.</title>
        <authorList>
            <person name="Dunlap C."/>
        </authorList>
    </citation>
    <scope>NUCLEOTIDE SEQUENCE [LARGE SCALE GENOMIC DNA]</scope>
    <source>
        <strain evidence="6 9">NRRL B-23120</strain>
    </source>
</reference>
<gene>
    <name evidence="6" type="ORF">M5X16_21210</name>
    <name evidence="7" type="ORF">PC41400_16040</name>
</gene>
<dbReference type="PANTHER" id="PTHR22911">
    <property type="entry name" value="ACYL-MALONYL CONDENSING ENZYME-RELATED"/>
    <property type="match status" value="1"/>
</dbReference>
<dbReference type="SUPFAM" id="SSF103481">
    <property type="entry name" value="Multidrug resistance efflux transporter EmrE"/>
    <property type="match status" value="2"/>
</dbReference>
<feature type="transmembrane region" description="Helical" evidence="4">
    <location>
        <begin position="144"/>
        <end position="160"/>
    </location>
</feature>
<dbReference type="PANTHER" id="PTHR22911:SF137">
    <property type="entry name" value="SOLUTE CARRIER FAMILY 35 MEMBER G2-RELATED"/>
    <property type="match status" value="1"/>
</dbReference>
<feature type="transmembrane region" description="Helical" evidence="4">
    <location>
        <begin position="58"/>
        <end position="76"/>
    </location>
</feature>
<dbReference type="EMBL" id="JAMDMJ010000029">
    <property type="protein sequence ID" value="MCY9598271.1"/>
    <property type="molecule type" value="Genomic_DNA"/>
</dbReference>
<organism evidence="7 8">
    <name type="scientific">Paenibacillus chitinolyticus</name>
    <dbReference type="NCBI Taxonomy" id="79263"/>
    <lineage>
        <taxon>Bacteria</taxon>
        <taxon>Bacillati</taxon>
        <taxon>Bacillota</taxon>
        <taxon>Bacilli</taxon>
        <taxon>Bacillales</taxon>
        <taxon>Paenibacillaceae</taxon>
        <taxon>Paenibacillus</taxon>
    </lineage>
</organism>
<feature type="transmembrane region" description="Helical" evidence="4">
    <location>
        <begin position="88"/>
        <end position="108"/>
    </location>
</feature>
<evidence type="ECO:0000313" key="8">
    <source>
        <dbReference type="Proteomes" id="UP000288943"/>
    </source>
</evidence>